<dbReference type="Gene3D" id="1.20.1250.20">
    <property type="entry name" value="MFS general substrate transporter like domains"/>
    <property type="match status" value="1"/>
</dbReference>
<sequence length="395" mass="39410">MAAPAAATTPDARPRRARAMWALALGGFGIGTTEFVAMGLLPDIATGLGVSEPTAGHVVSAYAAGVVVGAPLIAALTARLPRKALLIALMIAFTVGNAATVLAPSYGLLVASRFVAGLPHGAYFGVAALVAAHLAGRGQRARAVALVMMGLSVANVVGVPVASWLGMALGWRSAFALVAVIGTVTVAAIAAWVPALAIRTTSVRTELGALRRGQVWMTLAVAMIGFGGVFAVYTYISTTLTDVAGVSKALVPVALMLFGLGMVLGNVVGGRVADRALVPGIFTTMTTLAVLLAVFVAAAHNPYTALAMVFLLGAGCAAVGPGLQIRLMDVAEDAQTLAASLNHAAFNLANAFGAWIGGAVIAAGFGYTAPAAVGAVLALGGVAVLALAVRLPSAP</sequence>
<feature type="transmembrane region" description="Helical" evidence="6">
    <location>
        <begin position="276"/>
        <end position="297"/>
    </location>
</feature>
<feature type="transmembrane region" description="Helical" evidence="6">
    <location>
        <begin position="303"/>
        <end position="323"/>
    </location>
</feature>
<dbReference type="GO" id="GO:0022857">
    <property type="term" value="F:transmembrane transporter activity"/>
    <property type="evidence" value="ECO:0007669"/>
    <property type="project" value="InterPro"/>
</dbReference>
<dbReference type="EMBL" id="CCSD01000085">
    <property type="protein sequence ID" value="CDZ90351.1"/>
    <property type="molecule type" value="Genomic_DNA"/>
</dbReference>
<dbReference type="PANTHER" id="PTHR43124:SF3">
    <property type="entry name" value="CHLORAMPHENICOL EFFLUX PUMP RV0191"/>
    <property type="match status" value="1"/>
</dbReference>
<gene>
    <name evidence="8" type="ORF">RHRU231_710029</name>
</gene>
<keyword evidence="3 6" id="KW-0812">Transmembrane</keyword>
<evidence type="ECO:0000256" key="6">
    <source>
        <dbReference type="SAM" id="Phobius"/>
    </source>
</evidence>
<feature type="transmembrane region" description="Helical" evidence="6">
    <location>
        <begin position="371"/>
        <end position="389"/>
    </location>
</feature>
<proteinExistence type="predicted"/>
<feature type="domain" description="Major facilitator superfamily (MFS) profile" evidence="7">
    <location>
        <begin position="19"/>
        <end position="395"/>
    </location>
</feature>
<dbReference type="InterPro" id="IPR050189">
    <property type="entry name" value="MFS_Efflux_Transporters"/>
</dbReference>
<dbReference type="PANTHER" id="PTHR43124">
    <property type="entry name" value="PURINE EFFLUX PUMP PBUE"/>
    <property type="match status" value="1"/>
</dbReference>
<feature type="transmembrane region" description="Helical" evidence="6">
    <location>
        <begin position="21"/>
        <end position="41"/>
    </location>
</feature>
<comment type="subcellular location">
    <subcellularLocation>
        <location evidence="1">Cell membrane</location>
        <topology evidence="1">Multi-pass membrane protein</topology>
    </subcellularLocation>
</comment>
<feature type="transmembrane region" description="Helical" evidence="6">
    <location>
        <begin position="114"/>
        <end position="136"/>
    </location>
</feature>
<dbReference type="Proteomes" id="UP000042997">
    <property type="component" value="Unassembled WGS sequence"/>
</dbReference>
<keyword evidence="2" id="KW-1003">Cell membrane</keyword>
<feature type="transmembrane region" description="Helical" evidence="6">
    <location>
        <begin position="344"/>
        <end position="365"/>
    </location>
</feature>
<feature type="transmembrane region" description="Helical" evidence="6">
    <location>
        <begin position="143"/>
        <end position="167"/>
    </location>
</feature>
<feature type="transmembrane region" description="Helical" evidence="6">
    <location>
        <begin position="249"/>
        <end position="269"/>
    </location>
</feature>
<keyword evidence="4 6" id="KW-1133">Transmembrane helix</keyword>
<dbReference type="GO" id="GO:0005886">
    <property type="term" value="C:plasma membrane"/>
    <property type="evidence" value="ECO:0007669"/>
    <property type="project" value="UniProtKB-SubCell"/>
</dbReference>
<organism evidence="8 9">
    <name type="scientific">Rhodococcus ruber</name>
    <dbReference type="NCBI Taxonomy" id="1830"/>
    <lineage>
        <taxon>Bacteria</taxon>
        <taxon>Bacillati</taxon>
        <taxon>Actinomycetota</taxon>
        <taxon>Actinomycetes</taxon>
        <taxon>Mycobacteriales</taxon>
        <taxon>Nocardiaceae</taxon>
        <taxon>Rhodococcus</taxon>
    </lineage>
</organism>
<feature type="transmembrane region" description="Helical" evidence="6">
    <location>
        <begin position="215"/>
        <end position="237"/>
    </location>
</feature>
<name>A0A098BRK8_9NOCA</name>
<feature type="transmembrane region" description="Helical" evidence="6">
    <location>
        <begin position="85"/>
        <end position="108"/>
    </location>
</feature>
<evidence type="ECO:0000256" key="4">
    <source>
        <dbReference type="ARBA" id="ARBA00022989"/>
    </source>
</evidence>
<evidence type="ECO:0000259" key="7">
    <source>
        <dbReference type="PROSITE" id="PS50850"/>
    </source>
</evidence>
<dbReference type="eggNOG" id="COG2814">
    <property type="taxonomic scope" value="Bacteria"/>
</dbReference>
<dbReference type="InterPro" id="IPR036259">
    <property type="entry name" value="MFS_trans_sf"/>
</dbReference>
<reference evidence="8 9" key="1">
    <citation type="journal article" date="2014" name="Genome Announc.">
        <title>Draft Genome Sequence of Propane- and Butane-Oxidizing Actinobacterium Rhodococcus ruber IEGM 231.</title>
        <authorList>
            <person name="Ivshina I.B."/>
            <person name="Kuyukina M.S."/>
            <person name="Krivoruchko A.V."/>
            <person name="Barbe V."/>
            <person name="Fischer C."/>
        </authorList>
    </citation>
    <scope>NUCLEOTIDE SEQUENCE [LARGE SCALE GENOMIC DNA]</scope>
</reference>
<evidence type="ECO:0000313" key="8">
    <source>
        <dbReference type="EMBL" id="CDZ90351.1"/>
    </source>
</evidence>
<dbReference type="SUPFAM" id="SSF103473">
    <property type="entry name" value="MFS general substrate transporter"/>
    <property type="match status" value="1"/>
</dbReference>
<evidence type="ECO:0000256" key="2">
    <source>
        <dbReference type="ARBA" id="ARBA00022475"/>
    </source>
</evidence>
<dbReference type="PROSITE" id="PS50850">
    <property type="entry name" value="MFS"/>
    <property type="match status" value="1"/>
</dbReference>
<evidence type="ECO:0000313" key="9">
    <source>
        <dbReference type="Proteomes" id="UP000042997"/>
    </source>
</evidence>
<dbReference type="Pfam" id="PF07690">
    <property type="entry name" value="MFS_1"/>
    <property type="match status" value="1"/>
</dbReference>
<evidence type="ECO:0000256" key="5">
    <source>
        <dbReference type="ARBA" id="ARBA00023136"/>
    </source>
</evidence>
<accession>A0A098BRK8</accession>
<dbReference type="CDD" id="cd17324">
    <property type="entry name" value="MFS_NepI_like"/>
    <property type="match status" value="1"/>
</dbReference>
<dbReference type="AlphaFoldDB" id="A0A098BRK8"/>
<evidence type="ECO:0000256" key="3">
    <source>
        <dbReference type="ARBA" id="ARBA00022692"/>
    </source>
</evidence>
<keyword evidence="5 6" id="KW-0472">Membrane</keyword>
<feature type="transmembrane region" description="Helical" evidence="6">
    <location>
        <begin position="61"/>
        <end position="78"/>
    </location>
</feature>
<protein>
    <submittedName>
        <fullName evidence="8">Putative permease (MFS superfamily)</fullName>
    </submittedName>
</protein>
<feature type="transmembrane region" description="Helical" evidence="6">
    <location>
        <begin position="173"/>
        <end position="194"/>
    </location>
</feature>
<dbReference type="InterPro" id="IPR020846">
    <property type="entry name" value="MFS_dom"/>
</dbReference>
<dbReference type="InterPro" id="IPR011701">
    <property type="entry name" value="MFS"/>
</dbReference>
<evidence type="ECO:0000256" key="1">
    <source>
        <dbReference type="ARBA" id="ARBA00004651"/>
    </source>
</evidence>